<protein>
    <recommendedName>
        <fullName evidence="4">Aminotransferase-like plant mobile domain-containing protein</fullName>
    </recommendedName>
</protein>
<feature type="region of interest" description="Disordered" evidence="1">
    <location>
        <begin position="233"/>
        <end position="266"/>
    </location>
</feature>
<evidence type="ECO:0000256" key="1">
    <source>
        <dbReference type="SAM" id="MobiDB-lite"/>
    </source>
</evidence>
<evidence type="ECO:0008006" key="4">
    <source>
        <dbReference type="Google" id="ProtNLM"/>
    </source>
</evidence>
<name>A0A803MJM3_CHEQI</name>
<dbReference type="Proteomes" id="UP000596660">
    <property type="component" value="Unplaced"/>
</dbReference>
<dbReference type="PANTHER" id="PTHR34835:SF34">
    <property type="entry name" value="OS08G0555500 PROTEIN"/>
    <property type="match status" value="1"/>
</dbReference>
<keyword evidence="3" id="KW-1185">Reference proteome</keyword>
<accession>A0A803MJM3</accession>
<dbReference type="AlphaFoldDB" id="A0A803MJM3"/>
<proteinExistence type="predicted"/>
<sequence length="266" mass="29681">MTRVRSDGILTIGDGEVLPLDPNQVYLILGVPMGKRPIPRGVDMECVEESEKVNRIVNRYGVGPKKETISSVEASKALCPVDSSSNLMKLQSEEDKEEFMTTFLLVALGKILCTTINSSNLAVSLVHALTVATQANEYDWCSFTFDWLKDTSLRFQRRFEKNGFRSGCGGSIVFVLIFYLDHLEHIPLKWGVFLRLKVWSTNQVKAVVFKDRLSKDEDEYGRLLAIDVAYGEPHPLVPRDRRGESASGVVDNSRMSSSSVVSTLAD</sequence>
<dbReference type="Gramene" id="AUR62030606-RA">
    <property type="protein sequence ID" value="AUR62030606-RA:cds"/>
    <property type="gene ID" value="AUR62030606"/>
</dbReference>
<feature type="compositionally biased region" description="Low complexity" evidence="1">
    <location>
        <begin position="247"/>
        <end position="266"/>
    </location>
</feature>
<evidence type="ECO:0000313" key="2">
    <source>
        <dbReference type="EnsemblPlants" id="AUR62030606-RA:cds"/>
    </source>
</evidence>
<dbReference type="PANTHER" id="PTHR34835">
    <property type="entry name" value="OS07G0283600 PROTEIN-RELATED"/>
    <property type="match status" value="1"/>
</dbReference>
<dbReference type="EnsemblPlants" id="AUR62030606-RA">
    <property type="protein sequence ID" value="AUR62030606-RA:cds"/>
    <property type="gene ID" value="AUR62030606"/>
</dbReference>
<reference evidence="2" key="1">
    <citation type="journal article" date="2017" name="Nature">
        <title>The genome of Chenopodium quinoa.</title>
        <authorList>
            <person name="Jarvis D.E."/>
            <person name="Ho Y.S."/>
            <person name="Lightfoot D.J."/>
            <person name="Schmoeckel S.M."/>
            <person name="Li B."/>
            <person name="Borm T.J.A."/>
            <person name="Ohyanagi H."/>
            <person name="Mineta K."/>
            <person name="Michell C.T."/>
            <person name="Saber N."/>
            <person name="Kharbatia N.M."/>
            <person name="Rupper R.R."/>
            <person name="Sharp A.R."/>
            <person name="Dally N."/>
            <person name="Boughton B.A."/>
            <person name="Woo Y.H."/>
            <person name="Gao G."/>
            <person name="Schijlen E.G.W.M."/>
            <person name="Guo X."/>
            <person name="Momin A.A."/>
            <person name="Negrao S."/>
            <person name="Al-Babili S."/>
            <person name="Gehring C."/>
            <person name="Roessner U."/>
            <person name="Jung C."/>
            <person name="Murphy K."/>
            <person name="Arold S.T."/>
            <person name="Gojobori T."/>
            <person name="van der Linden C.G."/>
            <person name="van Loo E.N."/>
            <person name="Jellen E.N."/>
            <person name="Maughan P.J."/>
            <person name="Tester M."/>
        </authorList>
    </citation>
    <scope>NUCLEOTIDE SEQUENCE [LARGE SCALE GENOMIC DNA]</scope>
    <source>
        <strain evidence="2">cv. PI 614886</strain>
    </source>
</reference>
<evidence type="ECO:0000313" key="3">
    <source>
        <dbReference type="Proteomes" id="UP000596660"/>
    </source>
</evidence>
<organism evidence="2 3">
    <name type="scientific">Chenopodium quinoa</name>
    <name type="common">Quinoa</name>
    <dbReference type="NCBI Taxonomy" id="63459"/>
    <lineage>
        <taxon>Eukaryota</taxon>
        <taxon>Viridiplantae</taxon>
        <taxon>Streptophyta</taxon>
        <taxon>Embryophyta</taxon>
        <taxon>Tracheophyta</taxon>
        <taxon>Spermatophyta</taxon>
        <taxon>Magnoliopsida</taxon>
        <taxon>eudicotyledons</taxon>
        <taxon>Gunneridae</taxon>
        <taxon>Pentapetalae</taxon>
        <taxon>Caryophyllales</taxon>
        <taxon>Chenopodiaceae</taxon>
        <taxon>Chenopodioideae</taxon>
        <taxon>Atripliceae</taxon>
        <taxon>Chenopodium</taxon>
    </lineage>
</organism>
<reference evidence="2" key="2">
    <citation type="submission" date="2021-03" db="UniProtKB">
        <authorList>
            <consortium name="EnsemblPlants"/>
        </authorList>
    </citation>
    <scope>IDENTIFICATION</scope>
</reference>